<sequence length="561" mass="61533">MLKFFPTIVSAVLAVQAVFAVNITQTIPVAKTLNGSYHGVHIEPLNQDLFLGIPFAEPPVKDLRFANPRSLNITWQGSLPATNYAPRCVGYGSVQQGYQQNEDCLYLNLVRPAGYENESLPLLVWIHGGGFSEGGGSDMRFNLSFIVNNSVSIGKPIMAASVAFRLGPFGFMSGDKVAEEGSSNAGLKDQRLGLHWLKENIAGFGGDPEKITLWGQSSGAASVGRQLFAFNGRNDNLFRAAIMMCGTAIFSGPDRSTEYYQPRFDSLVKATGCEEHANTLACIRQLPYAVLNNILNTTSFISEWFPIVDGDFTARHGMMKEHPLHNPPTARKLSSPKSTASNINPIALVFLKLTQLTATSVGQIAWPADILSRLVRLYTEDKEYEIPSAVSMGGNVSLGPPYGAFWRRSAAYAGDYVFIAARRLNCQTWASAGIPAYCYRFNAFSNIFRWPLRAGHTAENTFAFANVQGLGEGDTNPLANKPQSYFDLAYFMSSSLASFAHDLNPNGWQGRDAAIESWPAYDLASPKNLVFDANVTSHLEPDTYRAEGIKLINDNNHLQHR</sequence>
<feature type="signal peptide" evidence="3">
    <location>
        <begin position="1"/>
        <end position="20"/>
    </location>
</feature>
<dbReference type="STRING" id="914237.A0A1E1JWC5"/>
<dbReference type="InterPro" id="IPR019819">
    <property type="entry name" value="Carboxylesterase_B_CS"/>
</dbReference>
<dbReference type="PANTHER" id="PTHR43918:SF4">
    <property type="entry name" value="CARBOXYLIC ESTER HYDROLASE"/>
    <property type="match status" value="1"/>
</dbReference>
<evidence type="ECO:0000313" key="5">
    <source>
        <dbReference type="EMBL" id="CZS90022.1"/>
    </source>
</evidence>
<reference evidence="6" key="1">
    <citation type="submission" date="2016-03" db="EMBL/GenBank/DDBJ databases">
        <authorList>
            <person name="Ploux O."/>
        </authorList>
    </citation>
    <scope>NUCLEOTIDE SEQUENCE [LARGE SCALE GENOMIC DNA]</scope>
    <source>
        <strain evidence="6">UK7</strain>
    </source>
</reference>
<comment type="similarity">
    <text evidence="1 3">Belongs to the type-B carboxylesterase/lipase family.</text>
</comment>
<accession>A0A1E1JWC5</accession>
<dbReference type="InParanoid" id="A0A1E1JWC5"/>
<keyword evidence="6" id="KW-1185">Reference proteome</keyword>
<dbReference type="Pfam" id="PF00135">
    <property type="entry name" value="COesterase"/>
    <property type="match status" value="1"/>
</dbReference>
<gene>
    <name evidence="5" type="ORF">RCO7_02304</name>
</gene>
<evidence type="ECO:0000256" key="3">
    <source>
        <dbReference type="RuleBase" id="RU361235"/>
    </source>
</evidence>
<dbReference type="InterPro" id="IPR019826">
    <property type="entry name" value="Carboxylesterase_B_AS"/>
</dbReference>
<dbReference type="SUPFAM" id="SSF53474">
    <property type="entry name" value="alpha/beta-Hydrolases"/>
    <property type="match status" value="1"/>
</dbReference>
<name>A0A1E1JWC5_9HELO</name>
<dbReference type="GO" id="GO:0052689">
    <property type="term" value="F:carboxylic ester hydrolase activity"/>
    <property type="evidence" value="ECO:0007669"/>
    <property type="project" value="TreeGrafter"/>
</dbReference>
<protein>
    <recommendedName>
        <fullName evidence="3">Carboxylic ester hydrolase</fullName>
        <ecNumber evidence="3">3.1.1.-</ecNumber>
    </recommendedName>
</protein>
<dbReference type="Gene3D" id="3.40.50.1820">
    <property type="entry name" value="alpha/beta hydrolase"/>
    <property type="match status" value="1"/>
</dbReference>
<comment type="caution">
    <text evidence="5">The sequence shown here is derived from an EMBL/GenBank/DDBJ whole genome shotgun (WGS) entry which is preliminary data.</text>
</comment>
<dbReference type="InterPro" id="IPR029058">
    <property type="entry name" value="AB_hydrolase_fold"/>
</dbReference>
<dbReference type="EMBL" id="FJUW01000003">
    <property type="protein sequence ID" value="CZS90022.1"/>
    <property type="molecule type" value="Genomic_DNA"/>
</dbReference>
<dbReference type="EC" id="3.1.1.-" evidence="3"/>
<evidence type="ECO:0000259" key="4">
    <source>
        <dbReference type="Pfam" id="PF00135"/>
    </source>
</evidence>
<evidence type="ECO:0000256" key="2">
    <source>
        <dbReference type="ARBA" id="ARBA00022801"/>
    </source>
</evidence>
<dbReference type="PROSITE" id="PS00941">
    <property type="entry name" value="CARBOXYLESTERASE_B_2"/>
    <property type="match status" value="1"/>
</dbReference>
<proteinExistence type="inferred from homology"/>
<feature type="domain" description="Carboxylesterase type B" evidence="4">
    <location>
        <begin position="33"/>
        <end position="535"/>
    </location>
</feature>
<evidence type="ECO:0000313" key="6">
    <source>
        <dbReference type="Proteomes" id="UP000178129"/>
    </source>
</evidence>
<feature type="chain" id="PRO_5009362632" description="Carboxylic ester hydrolase" evidence="3">
    <location>
        <begin position="21"/>
        <end position="561"/>
    </location>
</feature>
<keyword evidence="2 3" id="KW-0378">Hydrolase</keyword>
<organism evidence="5 6">
    <name type="scientific">Rhynchosporium graminicola</name>
    <dbReference type="NCBI Taxonomy" id="2792576"/>
    <lineage>
        <taxon>Eukaryota</taxon>
        <taxon>Fungi</taxon>
        <taxon>Dikarya</taxon>
        <taxon>Ascomycota</taxon>
        <taxon>Pezizomycotina</taxon>
        <taxon>Leotiomycetes</taxon>
        <taxon>Helotiales</taxon>
        <taxon>Ploettnerulaceae</taxon>
        <taxon>Rhynchosporium</taxon>
    </lineage>
</organism>
<dbReference type="AlphaFoldDB" id="A0A1E1JWC5"/>
<keyword evidence="3" id="KW-0732">Signal</keyword>
<dbReference type="PROSITE" id="PS00122">
    <property type="entry name" value="CARBOXYLESTERASE_B_1"/>
    <property type="match status" value="1"/>
</dbReference>
<dbReference type="PANTHER" id="PTHR43918">
    <property type="entry name" value="ACETYLCHOLINESTERASE"/>
    <property type="match status" value="1"/>
</dbReference>
<dbReference type="InterPro" id="IPR002018">
    <property type="entry name" value="CarbesteraseB"/>
</dbReference>
<dbReference type="InterPro" id="IPR050654">
    <property type="entry name" value="AChE-related_enzymes"/>
</dbReference>
<evidence type="ECO:0000256" key="1">
    <source>
        <dbReference type="ARBA" id="ARBA00005964"/>
    </source>
</evidence>
<dbReference type="Proteomes" id="UP000178129">
    <property type="component" value="Unassembled WGS sequence"/>
</dbReference>